<reference evidence="3 4" key="1">
    <citation type="submission" date="2018-01" db="EMBL/GenBank/DDBJ databases">
        <title>Metagenomic assembled genomes from two thermal pools in the Uzon Caldera, Kamchatka, Russia.</title>
        <authorList>
            <person name="Wilkins L."/>
            <person name="Ettinger C."/>
        </authorList>
    </citation>
    <scope>NUCLEOTIDE SEQUENCE [LARGE SCALE GENOMIC DNA]</scope>
    <source>
        <strain evidence="3">ZAV-05</strain>
    </source>
</reference>
<dbReference type="Pfam" id="PF17262">
    <property type="entry name" value="Cas6b_C"/>
    <property type="match status" value="1"/>
</dbReference>
<accession>A0A2J6WGG5</accession>
<comment type="caution">
    <text evidence="3">The sequence shown here is derived from an EMBL/GenBank/DDBJ whole genome shotgun (WGS) entry which is preliminary data.</text>
</comment>
<evidence type="ECO:0000259" key="1">
    <source>
        <dbReference type="Pfam" id="PF17262"/>
    </source>
</evidence>
<dbReference type="AlphaFoldDB" id="A0A2J6WGG5"/>
<evidence type="ECO:0000313" key="3">
    <source>
        <dbReference type="EMBL" id="PMP69430.1"/>
    </source>
</evidence>
<dbReference type="InterPro" id="IPR041528">
    <property type="entry name" value="Cas6b_N"/>
</dbReference>
<dbReference type="Pfam" id="PF17955">
    <property type="entry name" value="Cas6b_N"/>
    <property type="match status" value="1"/>
</dbReference>
<feature type="domain" description="Cas6b C-terminal" evidence="1">
    <location>
        <begin position="111"/>
        <end position="220"/>
    </location>
</feature>
<name>A0A2J6WGG5_9BACT</name>
<organism evidence="3 4">
    <name type="scientific">Calditerrivibrio nitroreducens</name>
    <dbReference type="NCBI Taxonomy" id="477976"/>
    <lineage>
        <taxon>Bacteria</taxon>
        <taxon>Pseudomonadati</taxon>
        <taxon>Deferribacterota</taxon>
        <taxon>Deferribacteres</taxon>
        <taxon>Deferribacterales</taxon>
        <taxon>Calditerrivibrionaceae</taxon>
    </lineage>
</organism>
<evidence type="ECO:0000259" key="2">
    <source>
        <dbReference type="Pfam" id="PF17955"/>
    </source>
</evidence>
<dbReference type="RefSeq" id="WP_424604886.1">
    <property type="nucleotide sequence ID" value="NZ_JBNAVA010000002.1"/>
</dbReference>
<feature type="domain" description="Cas6b N-terminal" evidence="2">
    <location>
        <begin position="1"/>
        <end position="100"/>
    </location>
</feature>
<proteinExistence type="predicted"/>
<dbReference type="InterPro" id="IPR020209">
    <property type="entry name" value="Cas6b_C"/>
</dbReference>
<sequence>MQINNLRLWLITDSSLNRADAEKIRGYLGNFFWNNSYAHQHNYAGDLIYRYPRVQYKVINGKSLLIGFNEGSEIVEKTFYNIETINLGKSSKVIINKELESCYYTFAVIPNQIKYSFLTPWLALNEKNYEKYMMLGDWRQRKELLEKILVGNIISVSKSLGYTVDKPIEAGIERFKEVRTTLKGTSMIGFLGTFFVNFEIPDFWGIGKSVSRGFGTIKKIY</sequence>
<dbReference type="Proteomes" id="UP000242881">
    <property type="component" value="Unassembled WGS sequence"/>
</dbReference>
<dbReference type="EMBL" id="PNIN01000072">
    <property type="protein sequence ID" value="PMP69430.1"/>
    <property type="molecule type" value="Genomic_DNA"/>
</dbReference>
<gene>
    <name evidence="3" type="ORF">C0187_06985</name>
</gene>
<evidence type="ECO:0000313" key="4">
    <source>
        <dbReference type="Proteomes" id="UP000242881"/>
    </source>
</evidence>
<evidence type="ECO:0008006" key="5">
    <source>
        <dbReference type="Google" id="ProtNLM"/>
    </source>
</evidence>
<protein>
    <recommendedName>
        <fullName evidence="5">DNA repair protein</fullName>
    </recommendedName>
</protein>